<organism evidence="2 3">
    <name type="scientific">Paramecium sonneborni</name>
    <dbReference type="NCBI Taxonomy" id="65129"/>
    <lineage>
        <taxon>Eukaryota</taxon>
        <taxon>Sar</taxon>
        <taxon>Alveolata</taxon>
        <taxon>Ciliophora</taxon>
        <taxon>Intramacronucleata</taxon>
        <taxon>Oligohymenophorea</taxon>
        <taxon>Peniculida</taxon>
        <taxon>Parameciidae</taxon>
        <taxon>Paramecium</taxon>
    </lineage>
</organism>
<keyword evidence="1" id="KW-1133">Transmembrane helix</keyword>
<name>A0A8S1M7A3_9CILI</name>
<comment type="caution">
    <text evidence="2">The sequence shown here is derived from an EMBL/GenBank/DDBJ whole genome shotgun (WGS) entry which is preliminary data.</text>
</comment>
<keyword evidence="1" id="KW-0472">Membrane</keyword>
<sequence length="528" mass="62182">MKTKQSEFLSFNILNCPFPKQYQKTEDQKNLLISQRLNIPLIPLNLVQEKTDTIQLKLFKNLNEQTTKQDGSRNTQTFKLKNSLKISRLLENNVQKQIETYKDFQREEGISNLKQSLKVKTLDTELKTQNQIRQRITSLPTEAFESKDYNFQNPEPDLIGKRTIFSKQNIQENSIKKSQIQTNYSKVRTQTIDSISNQIGQKQKPISNLKITKKVFIKKYRLKIIAIMVRAVLKLSKKYKFVFQKRSQALKHFRKLKAPHLHVFSSLGPQKVQQKYQDFVSLLFSKIIQLLKSQNYIKDYTDILKQEQKLIVDFQKQRLCFLIKILFQDLELITRKNIIPPFILHSLNLCLFSGKHTQTSQFVINRTKFYSKTVYSLNSQQKVLIALEYLIFTIIAPNILDIANKQICNNQDHFLIIQFYLTAIIILITVFFTNHFKKLPKIEKSNVKPVQLILKFLEEEEEDTQIKTELLISQNLEKNEDMIISGQIKLNLINQIFTEKLKWKNQMTKIFSKLVENIEALIDIENIE</sequence>
<evidence type="ECO:0008006" key="4">
    <source>
        <dbReference type="Google" id="ProtNLM"/>
    </source>
</evidence>
<dbReference type="Proteomes" id="UP000692954">
    <property type="component" value="Unassembled WGS sequence"/>
</dbReference>
<gene>
    <name evidence="2" type="ORF">PSON_ATCC_30995.1.T0290189</name>
</gene>
<keyword evidence="3" id="KW-1185">Reference proteome</keyword>
<dbReference type="AlphaFoldDB" id="A0A8S1M7A3"/>
<evidence type="ECO:0000256" key="1">
    <source>
        <dbReference type="SAM" id="Phobius"/>
    </source>
</evidence>
<reference evidence="2" key="1">
    <citation type="submission" date="2021-01" db="EMBL/GenBank/DDBJ databases">
        <authorList>
            <consortium name="Genoscope - CEA"/>
            <person name="William W."/>
        </authorList>
    </citation>
    <scope>NUCLEOTIDE SEQUENCE</scope>
</reference>
<protein>
    <recommendedName>
        <fullName evidence="4">Transmembrane protein</fullName>
    </recommendedName>
</protein>
<evidence type="ECO:0000313" key="2">
    <source>
        <dbReference type="EMBL" id="CAD8072486.1"/>
    </source>
</evidence>
<accession>A0A8S1M7A3</accession>
<feature type="transmembrane region" description="Helical" evidence="1">
    <location>
        <begin position="414"/>
        <end position="434"/>
    </location>
</feature>
<proteinExistence type="predicted"/>
<dbReference type="OrthoDB" id="301913at2759"/>
<evidence type="ECO:0000313" key="3">
    <source>
        <dbReference type="Proteomes" id="UP000692954"/>
    </source>
</evidence>
<dbReference type="EMBL" id="CAJJDN010000029">
    <property type="protein sequence ID" value="CAD8072486.1"/>
    <property type="molecule type" value="Genomic_DNA"/>
</dbReference>
<keyword evidence="1" id="KW-0812">Transmembrane</keyword>